<accession>A0A816UA68</accession>
<dbReference type="SUPFAM" id="SSF50249">
    <property type="entry name" value="Nucleic acid-binding proteins"/>
    <property type="match status" value="1"/>
</dbReference>
<dbReference type="Gene3D" id="2.40.50.140">
    <property type="entry name" value="Nucleic acid-binding proteins"/>
    <property type="match status" value="1"/>
</dbReference>
<dbReference type="EMBL" id="CAJOBI010349345">
    <property type="protein sequence ID" value="CAF5220146.1"/>
    <property type="molecule type" value="Genomic_DNA"/>
</dbReference>
<sequence length="63" mass="7297">MDRGIVTTTSPMTGTTMIRRSFKIKDETNAVNVTIWNDKNDNIPEDLMNRTVRIRNGKTNHYN</sequence>
<dbReference type="Proteomes" id="UP000663824">
    <property type="component" value="Unassembled WGS sequence"/>
</dbReference>
<dbReference type="Proteomes" id="UP000676336">
    <property type="component" value="Unassembled WGS sequence"/>
</dbReference>
<comment type="caution">
    <text evidence="1">The sequence shown here is derived from an EMBL/GenBank/DDBJ whole genome shotgun (WGS) entry which is preliminary data.</text>
</comment>
<name>A0A816UA68_9BILA</name>
<evidence type="ECO:0000313" key="2">
    <source>
        <dbReference type="EMBL" id="CAF5220146.1"/>
    </source>
</evidence>
<evidence type="ECO:0000313" key="3">
    <source>
        <dbReference type="Proteomes" id="UP000663824"/>
    </source>
</evidence>
<organism evidence="1 3">
    <name type="scientific">Rotaria magnacalcarata</name>
    <dbReference type="NCBI Taxonomy" id="392030"/>
    <lineage>
        <taxon>Eukaryota</taxon>
        <taxon>Metazoa</taxon>
        <taxon>Spiralia</taxon>
        <taxon>Gnathifera</taxon>
        <taxon>Rotifera</taxon>
        <taxon>Eurotatoria</taxon>
        <taxon>Bdelloidea</taxon>
        <taxon>Philodinida</taxon>
        <taxon>Philodinidae</taxon>
        <taxon>Rotaria</taxon>
    </lineage>
</organism>
<dbReference type="EMBL" id="CAJNRE010012025">
    <property type="protein sequence ID" value="CAF2106711.1"/>
    <property type="molecule type" value="Genomic_DNA"/>
</dbReference>
<dbReference type="AlphaFoldDB" id="A0A816UA68"/>
<feature type="non-terminal residue" evidence="1">
    <location>
        <position position="1"/>
    </location>
</feature>
<reference evidence="1" key="1">
    <citation type="submission" date="2021-02" db="EMBL/GenBank/DDBJ databases">
        <authorList>
            <person name="Nowell W R."/>
        </authorList>
    </citation>
    <scope>NUCLEOTIDE SEQUENCE</scope>
</reference>
<protein>
    <submittedName>
        <fullName evidence="1">Uncharacterized protein</fullName>
    </submittedName>
</protein>
<gene>
    <name evidence="1" type="ORF">MBJ925_LOCUS23418</name>
    <name evidence="2" type="ORF">SMN809_LOCUS81758</name>
</gene>
<dbReference type="InterPro" id="IPR012340">
    <property type="entry name" value="NA-bd_OB-fold"/>
</dbReference>
<evidence type="ECO:0000313" key="1">
    <source>
        <dbReference type="EMBL" id="CAF2106711.1"/>
    </source>
</evidence>
<proteinExistence type="predicted"/>